<protein>
    <submittedName>
        <fullName evidence="2">Uncharacterized protein</fullName>
    </submittedName>
</protein>
<name>A0AAE0H2P8_9CHLO</name>
<dbReference type="Proteomes" id="UP001190700">
    <property type="component" value="Unassembled WGS sequence"/>
</dbReference>
<feature type="chain" id="PRO_5042069373" evidence="1">
    <location>
        <begin position="19"/>
        <end position="254"/>
    </location>
</feature>
<organism evidence="2 3">
    <name type="scientific">Cymbomonas tetramitiformis</name>
    <dbReference type="NCBI Taxonomy" id="36881"/>
    <lineage>
        <taxon>Eukaryota</taxon>
        <taxon>Viridiplantae</taxon>
        <taxon>Chlorophyta</taxon>
        <taxon>Pyramimonadophyceae</taxon>
        <taxon>Pyramimonadales</taxon>
        <taxon>Pyramimonadaceae</taxon>
        <taxon>Cymbomonas</taxon>
    </lineage>
</organism>
<evidence type="ECO:0000313" key="2">
    <source>
        <dbReference type="EMBL" id="KAK3288862.1"/>
    </source>
</evidence>
<dbReference type="EMBL" id="LGRX02000340">
    <property type="protein sequence ID" value="KAK3288862.1"/>
    <property type="molecule type" value="Genomic_DNA"/>
</dbReference>
<keyword evidence="1" id="KW-0732">Signal</keyword>
<evidence type="ECO:0000256" key="1">
    <source>
        <dbReference type="SAM" id="SignalP"/>
    </source>
</evidence>
<gene>
    <name evidence="2" type="ORF">CYMTET_3686</name>
</gene>
<accession>A0AAE0H2P8</accession>
<feature type="signal peptide" evidence="1">
    <location>
        <begin position="1"/>
        <end position="18"/>
    </location>
</feature>
<sequence>MSYKRTALVSSLLYMGFAAEVLEISSKEYETRVTSSRTKGWARLSSNNSADAVVNRLQPDWWYNPATEYASKYSEDDARVSDKPYATFDEEEEEMLVFSQGSDSYGPRFVTTNVPPFRVSFTVYRNETCDDHYVTLTKNRSGTHYTHQALHGIRGNWNCRFVQLFVENEDIYHQMSEECLSIPMHHAMQLTVTSSDAALLHEECNVSMELPHTMGIGPFYAFVGADDDHGRGARFTLFNITGTPFLPFSCAFFE</sequence>
<comment type="caution">
    <text evidence="2">The sequence shown here is derived from an EMBL/GenBank/DDBJ whole genome shotgun (WGS) entry which is preliminary data.</text>
</comment>
<reference evidence="2 3" key="1">
    <citation type="journal article" date="2015" name="Genome Biol. Evol.">
        <title>Comparative Genomics of a Bacterivorous Green Alga Reveals Evolutionary Causalities and Consequences of Phago-Mixotrophic Mode of Nutrition.</title>
        <authorList>
            <person name="Burns J.A."/>
            <person name="Paasch A."/>
            <person name="Narechania A."/>
            <person name="Kim E."/>
        </authorList>
    </citation>
    <scope>NUCLEOTIDE SEQUENCE [LARGE SCALE GENOMIC DNA]</scope>
    <source>
        <strain evidence="2 3">PLY_AMNH</strain>
    </source>
</reference>
<dbReference type="AlphaFoldDB" id="A0AAE0H2P8"/>
<evidence type="ECO:0000313" key="3">
    <source>
        <dbReference type="Proteomes" id="UP001190700"/>
    </source>
</evidence>
<keyword evidence="3" id="KW-1185">Reference proteome</keyword>
<proteinExistence type="predicted"/>